<dbReference type="EMBL" id="JAYKXH010000008">
    <property type="protein sequence ID" value="KAK7160282.1"/>
    <property type="molecule type" value="Genomic_DNA"/>
</dbReference>
<dbReference type="Proteomes" id="UP001364617">
    <property type="component" value="Unassembled WGS sequence"/>
</dbReference>
<organism evidence="2 3">
    <name type="scientific">Phoxinus phoxinus</name>
    <name type="common">Eurasian minnow</name>
    <dbReference type="NCBI Taxonomy" id="58324"/>
    <lineage>
        <taxon>Eukaryota</taxon>
        <taxon>Metazoa</taxon>
        <taxon>Chordata</taxon>
        <taxon>Craniata</taxon>
        <taxon>Vertebrata</taxon>
        <taxon>Euteleostomi</taxon>
        <taxon>Actinopterygii</taxon>
        <taxon>Neopterygii</taxon>
        <taxon>Teleostei</taxon>
        <taxon>Ostariophysi</taxon>
        <taxon>Cypriniformes</taxon>
        <taxon>Leuciscidae</taxon>
        <taxon>Phoxininae</taxon>
        <taxon>Phoxinus</taxon>
    </lineage>
</organism>
<feature type="region of interest" description="Disordered" evidence="1">
    <location>
        <begin position="82"/>
        <end position="186"/>
    </location>
</feature>
<evidence type="ECO:0000313" key="2">
    <source>
        <dbReference type="EMBL" id="KAK7160282.1"/>
    </source>
</evidence>
<evidence type="ECO:0000256" key="1">
    <source>
        <dbReference type="SAM" id="MobiDB-lite"/>
    </source>
</evidence>
<feature type="compositionally biased region" description="Low complexity" evidence="1">
    <location>
        <begin position="135"/>
        <end position="151"/>
    </location>
</feature>
<accession>A0AAN9HBA0</accession>
<proteinExistence type="predicted"/>
<evidence type="ECO:0000313" key="3">
    <source>
        <dbReference type="Proteomes" id="UP001364617"/>
    </source>
</evidence>
<protein>
    <submittedName>
        <fullName evidence="2">Uncharacterized protein</fullName>
    </submittedName>
</protein>
<name>A0AAN9HBA0_9TELE</name>
<sequence length="240" mass="26081">MQKKNRTTSHIEDEAVLLLEKLQALGLRGVLLLSKPGKKPNDWVSEVLAPRCQLKETAHTCLERIKGLYDIVIQGWTPQGAAEQLNEPSDPVEPPTGPPMVTPDHQEGVALLNHPTAPTGPPAALIEPPKSPIGQSVSLLSPSVQPQQQSQNLGERPHSPEEGPSAASPVSLEKDKGVEGGCPAPTTVRLNKRKVEVVEGVPTTVRPNKRKECPHTVTGSQDYYPVKRVAKYKVIKVKYH</sequence>
<dbReference type="AlphaFoldDB" id="A0AAN9HBA0"/>
<reference evidence="2 3" key="1">
    <citation type="submission" date="2024-02" db="EMBL/GenBank/DDBJ databases">
        <title>Chromosome-level genome assembly of the Eurasian Minnow (Phoxinus phoxinus).</title>
        <authorList>
            <person name="Oriowo T.O."/>
            <person name="Martin S."/>
            <person name="Stange M."/>
            <person name="Chrysostomakis Y."/>
            <person name="Brown T."/>
            <person name="Winkler S."/>
            <person name="Kukowka S."/>
            <person name="Myers E.W."/>
            <person name="Bohne A."/>
        </authorList>
    </citation>
    <scope>NUCLEOTIDE SEQUENCE [LARGE SCALE GENOMIC DNA]</scope>
    <source>
        <strain evidence="2">ZFMK-TIS-60720</strain>
        <tissue evidence="2">Whole Organism</tissue>
    </source>
</reference>
<gene>
    <name evidence="2" type="ORF">R3I93_008049</name>
</gene>
<feature type="compositionally biased region" description="Pro residues" evidence="1">
    <location>
        <begin position="91"/>
        <end position="101"/>
    </location>
</feature>
<keyword evidence="3" id="KW-1185">Reference proteome</keyword>
<comment type="caution">
    <text evidence="2">The sequence shown here is derived from an EMBL/GenBank/DDBJ whole genome shotgun (WGS) entry which is preliminary data.</text>
</comment>